<dbReference type="EMBL" id="CAFBLP010000012">
    <property type="protein sequence ID" value="CAB4868674.1"/>
    <property type="molecule type" value="Genomic_DNA"/>
</dbReference>
<evidence type="ECO:0000256" key="1">
    <source>
        <dbReference type="SAM" id="MobiDB-lite"/>
    </source>
</evidence>
<feature type="compositionally biased region" description="Acidic residues" evidence="1">
    <location>
        <begin position="25"/>
        <end position="48"/>
    </location>
</feature>
<sequence>MQQCPSCGGQLLSCDCRFDEDGDDDDDFDDDFDDDDDDFDDFDDDDIPPGDLTVVNGIPCTTALRTLIDLAPEVEPDHLDRLLRDCLHRRLFTVAEAHHRLSEPDMAGRRGAQRLRVALGGIE</sequence>
<gene>
    <name evidence="2" type="ORF">UFOPK3376_00688</name>
</gene>
<accession>A0A6J7DIL0</accession>
<organism evidence="2">
    <name type="scientific">freshwater metagenome</name>
    <dbReference type="NCBI Taxonomy" id="449393"/>
    <lineage>
        <taxon>unclassified sequences</taxon>
        <taxon>metagenomes</taxon>
        <taxon>ecological metagenomes</taxon>
    </lineage>
</organism>
<feature type="region of interest" description="Disordered" evidence="1">
    <location>
        <begin position="25"/>
        <end position="50"/>
    </location>
</feature>
<evidence type="ECO:0000313" key="2">
    <source>
        <dbReference type="EMBL" id="CAB4868674.1"/>
    </source>
</evidence>
<dbReference type="AlphaFoldDB" id="A0A6J7DIL0"/>
<reference evidence="2" key="1">
    <citation type="submission" date="2020-05" db="EMBL/GenBank/DDBJ databases">
        <authorList>
            <person name="Chiriac C."/>
            <person name="Salcher M."/>
            <person name="Ghai R."/>
            <person name="Kavagutti S V."/>
        </authorList>
    </citation>
    <scope>NUCLEOTIDE SEQUENCE</scope>
</reference>
<name>A0A6J7DIL0_9ZZZZ</name>
<proteinExistence type="predicted"/>
<protein>
    <submittedName>
        <fullName evidence="2">Unannotated protein</fullName>
    </submittedName>
</protein>